<dbReference type="EMBL" id="JAJVCZ030000003">
    <property type="protein sequence ID" value="KAL0262313.1"/>
    <property type="molecule type" value="Genomic_DNA"/>
</dbReference>
<keyword evidence="3" id="KW-1185">Reference proteome</keyword>
<evidence type="ECO:0008006" key="4">
    <source>
        <dbReference type="Google" id="ProtNLM"/>
    </source>
</evidence>
<gene>
    <name evidence="2" type="ORF">SLS55_003756</name>
</gene>
<organism evidence="2 3">
    <name type="scientific">Diplodia seriata</name>
    <dbReference type="NCBI Taxonomy" id="420778"/>
    <lineage>
        <taxon>Eukaryota</taxon>
        <taxon>Fungi</taxon>
        <taxon>Dikarya</taxon>
        <taxon>Ascomycota</taxon>
        <taxon>Pezizomycotina</taxon>
        <taxon>Dothideomycetes</taxon>
        <taxon>Dothideomycetes incertae sedis</taxon>
        <taxon>Botryosphaeriales</taxon>
        <taxon>Botryosphaeriaceae</taxon>
        <taxon>Diplodia</taxon>
    </lineage>
</organism>
<proteinExistence type="predicted"/>
<evidence type="ECO:0000313" key="2">
    <source>
        <dbReference type="EMBL" id="KAL0262313.1"/>
    </source>
</evidence>
<evidence type="ECO:0000313" key="3">
    <source>
        <dbReference type="Proteomes" id="UP001430584"/>
    </source>
</evidence>
<protein>
    <recommendedName>
        <fullName evidence="4">Saponin hydrolase</fullName>
    </recommendedName>
</protein>
<evidence type="ECO:0000256" key="1">
    <source>
        <dbReference type="SAM" id="MobiDB-lite"/>
    </source>
</evidence>
<dbReference type="Proteomes" id="UP001430584">
    <property type="component" value="Unassembled WGS sequence"/>
</dbReference>
<dbReference type="GeneID" id="92007841"/>
<dbReference type="InterPro" id="IPR011042">
    <property type="entry name" value="6-blade_b-propeller_TolB-like"/>
</dbReference>
<reference evidence="2 3" key="1">
    <citation type="submission" date="2024-02" db="EMBL/GenBank/DDBJ databases">
        <title>De novo assembly and annotation of 12 fungi associated with fruit tree decline syndrome in Ontario, Canada.</title>
        <authorList>
            <person name="Sulman M."/>
            <person name="Ellouze W."/>
            <person name="Ilyukhin E."/>
        </authorList>
    </citation>
    <scope>NUCLEOTIDE SEQUENCE [LARGE SCALE GENOMIC DNA]</scope>
    <source>
        <strain evidence="2 3">FDS-637</strain>
    </source>
</reference>
<comment type="caution">
    <text evidence="2">The sequence shown here is derived from an EMBL/GenBank/DDBJ whole genome shotgun (WGS) entry which is preliminary data.</text>
</comment>
<sequence>MHPEPISVTELPLPPVTPSTDEASCTPDINPRRTGCIGKTTGLQSGSFLPDGNHVTATVTFVGAPAAPDSASIYNGSQIILVKADGSTFPNGDAWKCITCGVPEENTVGRSDTTDYPQTFRDGKRMLAGSNIIDCGDNHLNSTDCTPDKVHIYPIRWNVKADGSGASGLIRELRLHPDDAHLGFNSFSQTASGKLDQQTYFARLAFNPAPTTGTPLAPRYDLTNVTLLFNPNGPQPLTSNGTHLALDPAAITVGELRGFSGTGAEITYIGYPRESCNIDAFAVSLATGAIRRLTSHPEYTDPVAISPDDAWTVAMDTRGSGRQMFMAGMRHVPPLVDAVVASAAASTRNNGARRFFQPYLIDAHGDRGDYFGQQINAAGNGTDGAVNDPQWNGRADPRWAPDGTRIAYWQALAVAPACGGTNPEPCRDSTEPGGRTARLMLARLTAREARPRPEVVEASDVVPWGTPYVPGERPPAREYPGAGTYTLVGKAAGEAEVVLGENADGTALANVVVTYRGFSDDGLTFLDGRENVTTANPSPTLEVVDWYSDLVQTGKTNATKKTSPDGFHLRIDVMTNIFEANGTLTTTVDGKEWKQPANGT</sequence>
<dbReference type="Gene3D" id="2.120.10.30">
    <property type="entry name" value="TolB, C-terminal domain"/>
    <property type="match status" value="1"/>
</dbReference>
<accession>A0ABR3CNU5</accession>
<name>A0ABR3CNU5_9PEZI</name>
<dbReference type="RefSeq" id="XP_066635342.1">
    <property type="nucleotide sequence ID" value="XM_066775223.1"/>
</dbReference>
<feature type="region of interest" description="Disordered" evidence="1">
    <location>
        <begin position="1"/>
        <end position="32"/>
    </location>
</feature>